<name>Q07PH6_RHOP5</name>
<dbReference type="eggNOG" id="ENOG503171Q">
    <property type="taxonomic scope" value="Bacteria"/>
</dbReference>
<dbReference type="STRING" id="316055.RPE_2216"/>
<accession>Q07PH6</accession>
<dbReference type="KEGG" id="rpe:RPE_2216"/>
<sequence length="143" mass="15797">MCRSAAKRAYKWRASWLDRPVEESPTARASKPRISCQSLHWMTGRAAGFCPASTAGSSLGESFMKGPTMKKPLLTVEEPQPKKTFRADRPPTQGFVTVVDGHFKSEFDTVDAAEAAGRALKTAYPMLQIEIYDAENKTRSLLS</sequence>
<protein>
    <submittedName>
        <fullName evidence="1">Uncharacterized protein</fullName>
    </submittedName>
</protein>
<gene>
    <name evidence="1" type="ordered locus">RPE_2216</name>
</gene>
<dbReference type="AlphaFoldDB" id="Q07PH6"/>
<dbReference type="HOGENOM" id="CLU_1804704_0_0_5"/>
<dbReference type="EMBL" id="CP000463">
    <property type="protein sequence ID" value="ABJ06158.1"/>
    <property type="molecule type" value="Genomic_DNA"/>
</dbReference>
<evidence type="ECO:0000313" key="1">
    <source>
        <dbReference type="EMBL" id="ABJ06158.1"/>
    </source>
</evidence>
<proteinExistence type="predicted"/>
<organism evidence="1">
    <name type="scientific">Rhodopseudomonas palustris (strain BisA53)</name>
    <dbReference type="NCBI Taxonomy" id="316055"/>
    <lineage>
        <taxon>Bacteria</taxon>
        <taxon>Pseudomonadati</taxon>
        <taxon>Pseudomonadota</taxon>
        <taxon>Alphaproteobacteria</taxon>
        <taxon>Hyphomicrobiales</taxon>
        <taxon>Nitrobacteraceae</taxon>
        <taxon>Rhodopseudomonas</taxon>
    </lineage>
</organism>
<reference evidence="1" key="1">
    <citation type="submission" date="2006-09" db="EMBL/GenBank/DDBJ databases">
        <title>Complete sequence of Rhodopseudomonas palustris BisA53.</title>
        <authorList>
            <consortium name="US DOE Joint Genome Institute"/>
            <person name="Copeland A."/>
            <person name="Lucas S."/>
            <person name="Lapidus A."/>
            <person name="Barry K."/>
            <person name="Detter J.C."/>
            <person name="Glavina del Rio T."/>
            <person name="Hammon N."/>
            <person name="Israni S."/>
            <person name="Dalin E."/>
            <person name="Tice H."/>
            <person name="Pitluck S."/>
            <person name="Chain P."/>
            <person name="Malfatti S."/>
            <person name="Shin M."/>
            <person name="Vergez L."/>
            <person name="Schmutz J."/>
            <person name="Larimer F."/>
            <person name="Land M."/>
            <person name="Hauser L."/>
            <person name="Pelletier D.A."/>
            <person name="Kyrpides N."/>
            <person name="Kim E."/>
            <person name="Harwood C.S."/>
            <person name="Oda Y."/>
            <person name="Richardson P."/>
        </authorList>
    </citation>
    <scope>NUCLEOTIDE SEQUENCE [LARGE SCALE GENOMIC DNA]</scope>
    <source>
        <strain evidence="1">BisA53</strain>
    </source>
</reference>